<name>A0ABN9T5X8_9DINO</name>
<dbReference type="Proteomes" id="UP001189429">
    <property type="component" value="Unassembled WGS sequence"/>
</dbReference>
<reference evidence="1" key="1">
    <citation type="submission" date="2023-10" db="EMBL/GenBank/DDBJ databases">
        <authorList>
            <person name="Chen Y."/>
            <person name="Shah S."/>
            <person name="Dougan E. K."/>
            <person name="Thang M."/>
            <person name="Chan C."/>
        </authorList>
    </citation>
    <scope>NUCLEOTIDE SEQUENCE [LARGE SCALE GENOMIC DNA]</scope>
</reference>
<sequence>ESAARGAAALGAALDTRSRALLAGRLPELASQGFGGLRRAVAVLRVLTADDGDAAAAGAGLRAAASAVVREAGAHMRALLQASSQEVLGDLLRALAALSGGARGAGGTMAAPEVQGVFRAAMVGLMSRRGCGPPLLCDLAAEPLDDIYSPFSCAPPPRAGFAQAFLPLRSLRSCSERTPPRGGAVAVRCSWPLS</sequence>
<comment type="caution">
    <text evidence="1">The sequence shown here is derived from an EMBL/GenBank/DDBJ whole genome shotgun (WGS) entry which is preliminary data.</text>
</comment>
<proteinExistence type="predicted"/>
<evidence type="ECO:0000313" key="1">
    <source>
        <dbReference type="EMBL" id="CAK0840462.1"/>
    </source>
</evidence>
<feature type="non-terminal residue" evidence="1">
    <location>
        <position position="1"/>
    </location>
</feature>
<organism evidence="1 2">
    <name type="scientific">Prorocentrum cordatum</name>
    <dbReference type="NCBI Taxonomy" id="2364126"/>
    <lineage>
        <taxon>Eukaryota</taxon>
        <taxon>Sar</taxon>
        <taxon>Alveolata</taxon>
        <taxon>Dinophyceae</taxon>
        <taxon>Prorocentrales</taxon>
        <taxon>Prorocentraceae</taxon>
        <taxon>Prorocentrum</taxon>
    </lineage>
</organism>
<dbReference type="EMBL" id="CAUYUJ010014382">
    <property type="protein sequence ID" value="CAK0840462.1"/>
    <property type="molecule type" value="Genomic_DNA"/>
</dbReference>
<evidence type="ECO:0008006" key="3">
    <source>
        <dbReference type="Google" id="ProtNLM"/>
    </source>
</evidence>
<evidence type="ECO:0000313" key="2">
    <source>
        <dbReference type="Proteomes" id="UP001189429"/>
    </source>
</evidence>
<protein>
    <recommendedName>
        <fullName evidence="3">MMS19 nucleotide excision repair protein</fullName>
    </recommendedName>
</protein>
<keyword evidence="2" id="KW-1185">Reference proteome</keyword>
<accession>A0ABN9T5X8</accession>
<gene>
    <name evidence="1" type="ORF">PCOR1329_LOCUS35912</name>
</gene>